<comment type="caution">
    <text evidence="3">The sequence shown here is derived from an EMBL/GenBank/DDBJ whole genome shotgun (WGS) entry which is preliminary data.</text>
</comment>
<protein>
    <recommendedName>
        <fullName evidence="2">Protein kinase domain-containing protein</fullName>
    </recommendedName>
</protein>
<dbReference type="Gene3D" id="1.10.510.10">
    <property type="entry name" value="Transferase(Phosphotransferase) domain 1"/>
    <property type="match status" value="1"/>
</dbReference>
<dbReference type="InterPro" id="IPR050167">
    <property type="entry name" value="Ser_Thr_protein_kinase"/>
</dbReference>
<dbReference type="PRINTS" id="PR00109">
    <property type="entry name" value="TYRKINASE"/>
</dbReference>
<dbReference type="InterPro" id="IPR001245">
    <property type="entry name" value="Ser-Thr/Tyr_kinase_cat_dom"/>
</dbReference>
<keyword evidence="1" id="KW-0067">ATP-binding</keyword>
<evidence type="ECO:0000313" key="4">
    <source>
        <dbReference type="Proteomes" id="UP001470230"/>
    </source>
</evidence>
<keyword evidence="1" id="KW-0547">Nucleotide-binding</keyword>
<gene>
    <name evidence="3" type="ORF">M9Y10_045799</name>
</gene>
<dbReference type="InterPro" id="IPR017441">
    <property type="entry name" value="Protein_kinase_ATP_BS"/>
</dbReference>
<accession>A0ABR2JW85</accession>
<dbReference type="Pfam" id="PF00069">
    <property type="entry name" value="Pkinase"/>
    <property type="match status" value="1"/>
</dbReference>
<proteinExistence type="predicted"/>
<feature type="binding site" evidence="1">
    <location>
        <position position="44"/>
    </location>
    <ligand>
        <name>ATP</name>
        <dbReference type="ChEBI" id="CHEBI:30616"/>
    </ligand>
</feature>
<feature type="domain" description="Protein kinase" evidence="2">
    <location>
        <begin position="15"/>
        <end position="283"/>
    </location>
</feature>
<dbReference type="Gene3D" id="3.40.630.30">
    <property type="match status" value="2"/>
</dbReference>
<keyword evidence="4" id="KW-1185">Reference proteome</keyword>
<evidence type="ECO:0000313" key="3">
    <source>
        <dbReference type="EMBL" id="KAK8883151.1"/>
    </source>
</evidence>
<dbReference type="InterPro" id="IPR011009">
    <property type="entry name" value="Kinase-like_dom_sf"/>
</dbReference>
<dbReference type="Gene3D" id="3.30.200.20">
    <property type="entry name" value="Phosphorylase Kinase, domain 1"/>
    <property type="match status" value="1"/>
</dbReference>
<dbReference type="Proteomes" id="UP001470230">
    <property type="component" value="Unassembled WGS sequence"/>
</dbReference>
<evidence type="ECO:0000259" key="2">
    <source>
        <dbReference type="PROSITE" id="PS50011"/>
    </source>
</evidence>
<evidence type="ECO:0000256" key="1">
    <source>
        <dbReference type="PROSITE-ProRule" id="PRU10141"/>
    </source>
</evidence>
<dbReference type="CDD" id="cd13999">
    <property type="entry name" value="STKc_MAP3K-like"/>
    <property type="match status" value="1"/>
</dbReference>
<dbReference type="PROSITE" id="PS50011">
    <property type="entry name" value="PROTEIN_KINASE_DOM"/>
    <property type="match status" value="1"/>
</dbReference>
<dbReference type="PROSITE" id="PS00107">
    <property type="entry name" value="PROTEIN_KINASE_ATP"/>
    <property type="match status" value="1"/>
</dbReference>
<dbReference type="SUPFAM" id="SSF56112">
    <property type="entry name" value="Protein kinase-like (PK-like)"/>
    <property type="match status" value="1"/>
</dbReference>
<reference evidence="3 4" key="1">
    <citation type="submission" date="2024-04" db="EMBL/GenBank/DDBJ databases">
        <title>Tritrichomonas musculus Genome.</title>
        <authorList>
            <person name="Alves-Ferreira E."/>
            <person name="Grigg M."/>
            <person name="Lorenzi H."/>
            <person name="Galac M."/>
        </authorList>
    </citation>
    <scope>NUCLEOTIDE SEQUENCE [LARGE SCALE GENOMIC DNA]</scope>
    <source>
        <strain evidence="3 4">EAF2021</strain>
    </source>
</reference>
<dbReference type="InterPro" id="IPR000719">
    <property type="entry name" value="Prot_kinase_dom"/>
</dbReference>
<sequence>MSPEMKQYIVKSEDFEEIESIGKGGSGCVKKMRHLPTSKICAVKELEFQDENDMSENDILYYCRECDVLLKCSDNMFVAPFYGCTSTIPLLIVTEFIPNGSLYQTLRKGLPSGERLDGSQKTIIAMGIADAMRMIHEKGAIHRNLKSGNILLDDKLFPRVTDFGLSRFLEEGNSSSFLMTQSVGSPHWMAPEQFESSDYTNKIDVYAYGLLLWEMLTGKTPFDKYKGAQLAIAVCQKNERPHVPSDTPSALKSLIKSCWDRDPDNRPTFDEIFKKISSKKVMFNEAKESAIDYMVGLIKDDKEIREENLNGEKAPPLKYNKYTVNIDIGKAGPAPGGGRRYTKKRTGTVAQHAVFNLISPEQIEKKQQEKVEQEKTEQRKRTVVLSNEIKKVGDVTSPTYIEDYDKCLEKLNEDSSADFFRLTVNILRPDVPPAYFNHVIKDIPLLIQQNDTYFEDFLESGWLNAALPMNTKEDVENTFKILRTISIKSPKSLTKPMIESVTSYIQNNRVNGIRVLCIIQPILSNFEKISNRWIASDHLIRFSNIFLDSCPYEYLNCLNYLMKNSSQFADARRDYVISILNTAIEKKDYNKRNEEFFNDNDNNIYRNIKQTRETSNIFKTEQDIIRQYDSLVYCAIYSMMYDYYTTNCKVPEELLLRHIRNSEIRDACIPYCMIQKTVKFNKQIMKALLGFITDNKEAYYAILCNCDRMQNGETLIEVAGGSWMVNGKMDIKKVANLLLVNYVFAQLRPKIAALDEFPIALTNMLQANDPLLILASSTLVVKSLSIPNFIDRLKTANYFNYYIRVIRPLTDEGSIKSCANLVDSVSRVAYIDFFEYLIDYFARFVQNMNCYTVLTVSALASMCQHKPSAEKVKSYNLTPYLQKLLSDPTCGPYAKALLNKLV</sequence>
<dbReference type="EMBL" id="JAPFFF010000009">
    <property type="protein sequence ID" value="KAK8883151.1"/>
    <property type="molecule type" value="Genomic_DNA"/>
</dbReference>
<organism evidence="3 4">
    <name type="scientific">Tritrichomonas musculus</name>
    <dbReference type="NCBI Taxonomy" id="1915356"/>
    <lineage>
        <taxon>Eukaryota</taxon>
        <taxon>Metamonada</taxon>
        <taxon>Parabasalia</taxon>
        <taxon>Tritrichomonadida</taxon>
        <taxon>Tritrichomonadidae</taxon>
        <taxon>Tritrichomonas</taxon>
    </lineage>
</organism>
<dbReference type="PANTHER" id="PTHR23257:SF958">
    <property type="entry name" value="SERINE_THREONINE-PROTEIN KINASE WNK4"/>
    <property type="match status" value="1"/>
</dbReference>
<dbReference type="PANTHER" id="PTHR23257">
    <property type="entry name" value="SERINE-THREONINE PROTEIN KINASE"/>
    <property type="match status" value="1"/>
</dbReference>
<dbReference type="Gene3D" id="1.20.58.90">
    <property type="match status" value="1"/>
</dbReference>
<name>A0ABR2JW85_9EUKA</name>